<evidence type="ECO:0000259" key="9">
    <source>
        <dbReference type="Pfam" id="PF06144"/>
    </source>
</evidence>
<evidence type="ECO:0000313" key="11">
    <source>
        <dbReference type="Proteomes" id="UP000034543"/>
    </source>
</evidence>
<dbReference type="GO" id="GO:0003887">
    <property type="term" value="F:DNA-directed DNA polymerase activity"/>
    <property type="evidence" value="ECO:0007669"/>
    <property type="project" value="UniProtKB-KW"/>
</dbReference>
<comment type="catalytic activity">
    <reaction evidence="8">
        <text>DNA(n) + a 2'-deoxyribonucleoside 5'-triphosphate = DNA(n+1) + diphosphate</text>
        <dbReference type="Rhea" id="RHEA:22508"/>
        <dbReference type="Rhea" id="RHEA-COMP:17339"/>
        <dbReference type="Rhea" id="RHEA-COMP:17340"/>
        <dbReference type="ChEBI" id="CHEBI:33019"/>
        <dbReference type="ChEBI" id="CHEBI:61560"/>
        <dbReference type="ChEBI" id="CHEBI:173112"/>
        <dbReference type="EC" id="2.7.7.7"/>
    </reaction>
</comment>
<evidence type="ECO:0000313" key="10">
    <source>
        <dbReference type="EMBL" id="KKS83579.1"/>
    </source>
</evidence>
<keyword evidence="5" id="KW-0235">DNA replication</keyword>
<dbReference type="GO" id="GO:0003677">
    <property type="term" value="F:DNA binding"/>
    <property type="evidence" value="ECO:0007669"/>
    <property type="project" value="InterPro"/>
</dbReference>
<sequence length="231" mass="26530">MIHIYHGDQTTASRQELSELKAKFSAQEVITLDGKTVSLTELTQATESTSLFNDKRLVIVENFLSRRLTKKSSEAKVIEKWLTSIPPETELVFWEDKEIGKTILSLFPSKTDRAVFKMDRSLFKLVEAIRPGKTLELVNTLNESLRHDPAEFVFAMCVRQFRNLIIVKNLGVAASGMPSWQAGKLKRQAEYFSLPQLLFHYEQLLQIDDRIKRSNSPLTLEKELEIFLLTI</sequence>
<comment type="similarity">
    <text evidence="7">Belongs to the DNA polymerase HolA subunit family.</text>
</comment>
<reference evidence="10 11" key="1">
    <citation type="journal article" date="2015" name="Nature">
        <title>rRNA introns, odd ribosomes, and small enigmatic genomes across a large radiation of phyla.</title>
        <authorList>
            <person name="Brown C.T."/>
            <person name="Hug L.A."/>
            <person name="Thomas B.C."/>
            <person name="Sharon I."/>
            <person name="Castelle C.J."/>
            <person name="Singh A."/>
            <person name="Wilkins M.J."/>
            <person name="Williams K.H."/>
            <person name="Banfield J.F."/>
        </authorList>
    </citation>
    <scope>NUCLEOTIDE SEQUENCE [LARGE SCALE GENOMIC DNA]</scope>
</reference>
<gene>
    <name evidence="10" type="ORF">UV59_C0036G0004</name>
</gene>
<dbReference type="EMBL" id="LCFB01000036">
    <property type="protein sequence ID" value="KKS83579.1"/>
    <property type="molecule type" value="Genomic_DNA"/>
</dbReference>
<protein>
    <recommendedName>
        <fullName evidence="2">DNA polymerase III subunit delta</fullName>
        <ecNumber evidence="1">2.7.7.7</ecNumber>
    </recommendedName>
</protein>
<dbReference type="Gene3D" id="1.20.272.10">
    <property type="match status" value="1"/>
</dbReference>
<evidence type="ECO:0000256" key="7">
    <source>
        <dbReference type="ARBA" id="ARBA00034754"/>
    </source>
</evidence>
<evidence type="ECO:0000256" key="1">
    <source>
        <dbReference type="ARBA" id="ARBA00012417"/>
    </source>
</evidence>
<evidence type="ECO:0000256" key="3">
    <source>
        <dbReference type="ARBA" id="ARBA00022679"/>
    </source>
</evidence>
<dbReference type="PANTHER" id="PTHR34388:SF1">
    <property type="entry name" value="DNA POLYMERASE III SUBUNIT DELTA"/>
    <property type="match status" value="1"/>
</dbReference>
<feature type="domain" description="DNA polymerase III delta N-terminal" evidence="9">
    <location>
        <begin position="20"/>
        <end position="94"/>
    </location>
</feature>
<dbReference type="InterPro" id="IPR027417">
    <property type="entry name" value="P-loop_NTPase"/>
</dbReference>
<proteinExistence type="inferred from homology"/>
<name>A0A0G1CDV0_9BACT</name>
<evidence type="ECO:0000256" key="4">
    <source>
        <dbReference type="ARBA" id="ARBA00022695"/>
    </source>
</evidence>
<evidence type="ECO:0000256" key="6">
    <source>
        <dbReference type="ARBA" id="ARBA00022932"/>
    </source>
</evidence>
<keyword evidence="6" id="KW-0239">DNA-directed DNA polymerase</keyword>
<dbReference type="PANTHER" id="PTHR34388">
    <property type="entry name" value="DNA POLYMERASE III SUBUNIT DELTA"/>
    <property type="match status" value="1"/>
</dbReference>
<dbReference type="GO" id="GO:0006261">
    <property type="term" value="P:DNA-templated DNA replication"/>
    <property type="evidence" value="ECO:0007669"/>
    <property type="project" value="TreeGrafter"/>
</dbReference>
<keyword evidence="3" id="KW-0808">Transferase</keyword>
<dbReference type="STRING" id="1618436.UV59_C0036G0004"/>
<dbReference type="Proteomes" id="UP000034543">
    <property type="component" value="Unassembled WGS sequence"/>
</dbReference>
<dbReference type="EC" id="2.7.7.7" evidence="1"/>
<evidence type="ECO:0000256" key="2">
    <source>
        <dbReference type="ARBA" id="ARBA00017703"/>
    </source>
</evidence>
<dbReference type="InterPro" id="IPR010372">
    <property type="entry name" value="DNA_pol3_delta_N"/>
</dbReference>
<comment type="caution">
    <text evidence="10">The sequence shown here is derived from an EMBL/GenBank/DDBJ whole genome shotgun (WGS) entry which is preliminary data.</text>
</comment>
<accession>A0A0G1CDV0</accession>
<evidence type="ECO:0000256" key="8">
    <source>
        <dbReference type="ARBA" id="ARBA00049244"/>
    </source>
</evidence>
<dbReference type="InterPro" id="IPR005790">
    <property type="entry name" value="DNA_polIII_delta"/>
</dbReference>
<dbReference type="AlphaFoldDB" id="A0A0G1CDV0"/>
<evidence type="ECO:0000256" key="5">
    <source>
        <dbReference type="ARBA" id="ARBA00022705"/>
    </source>
</evidence>
<dbReference type="InterPro" id="IPR008921">
    <property type="entry name" value="DNA_pol3_clamp-load_cplx_C"/>
</dbReference>
<dbReference type="Pfam" id="PF06144">
    <property type="entry name" value="DNA_pol3_delta"/>
    <property type="match status" value="1"/>
</dbReference>
<keyword evidence="4" id="KW-0548">Nucleotidyltransferase</keyword>
<dbReference type="SUPFAM" id="SSF48019">
    <property type="entry name" value="post-AAA+ oligomerization domain-like"/>
    <property type="match status" value="1"/>
</dbReference>
<dbReference type="Gene3D" id="3.40.50.300">
    <property type="entry name" value="P-loop containing nucleotide triphosphate hydrolases"/>
    <property type="match status" value="1"/>
</dbReference>
<organism evidence="10 11">
    <name type="scientific">Candidatus Gottesmanbacteria bacterium GW2011_GWA1_43_11</name>
    <dbReference type="NCBI Taxonomy" id="1618436"/>
    <lineage>
        <taxon>Bacteria</taxon>
        <taxon>Candidatus Gottesmaniibacteriota</taxon>
    </lineage>
</organism>
<dbReference type="GO" id="GO:0009360">
    <property type="term" value="C:DNA polymerase III complex"/>
    <property type="evidence" value="ECO:0007669"/>
    <property type="project" value="InterPro"/>
</dbReference>